<dbReference type="OMA" id="FQEFMDP"/>
<dbReference type="SUPFAM" id="SSF56112">
    <property type="entry name" value="Protein kinase-like (PK-like)"/>
    <property type="match status" value="1"/>
</dbReference>
<dbReference type="Pfam" id="PF07714">
    <property type="entry name" value="PK_Tyr_Ser-Thr"/>
    <property type="match status" value="1"/>
</dbReference>
<dbReference type="CDD" id="cd14066">
    <property type="entry name" value="STKc_IRAK"/>
    <property type="match status" value="1"/>
</dbReference>
<dbReference type="InterPro" id="IPR032675">
    <property type="entry name" value="LRR_dom_sf"/>
</dbReference>
<keyword evidence="3 7" id="KW-0812">Transmembrane</keyword>
<proteinExistence type="predicted"/>
<reference evidence="10" key="1">
    <citation type="submission" date="2021-01" db="UniProtKB">
        <authorList>
            <consortium name="EnsemblPlants"/>
        </authorList>
    </citation>
    <scope>IDENTIFICATION</scope>
</reference>
<keyword evidence="4" id="KW-0677">Repeat</keyword>
<dbReference type="PANTHER" id="PTHR48007:SF65">
    <property type="entry name" value="OS01G0577600 PROTEIN"/>
    <property type="match status" value="1"/>
</dbReference>
<dbReference type="EnsemblPlants" id="Kaladp0095s0258.1.v1.1">
    <property type="protein sequence ID" value="Kaladp0095s0258.1.v1.1"/>
    <property type="gene ID" value="Kaladp0095s0258.v1.1"/>
</dbReference>
<evidence type="ECO:0000313" key="10">
    <source>
        <dbReference type="EnsemblPlants" id="Kaladp0095s0258.1.v1.1"/>
    </source>
</evidence>
<evidence type="ECO:0000256" key="8">
    <source>
        <dbReference type="SAM" id="SignalP"/>
    </source>
</evidence>
<dbReference type="InterPro" id="IPR013210">
    <property type="entry name" value="LRR_N_plant-typ"/>
</dbReference>
<feature type="transmembrane region" description="Helical" evidence="7">
    <location>
        <begin position="311"/>
        <end position="333"/>
    </location>
</feature>
<comment type="subcellular location">
    <subcellularLocation>
        <location evidence="1">Membrane</location>
    </subcellularLocation>
</comment>
<dbReference type="PROSITE" id="PS50011">
    <property type="entry name" value="PROTEIN_KINASE_DOM"/>
    <property type="match status" value="1"/>
</dbReference>
<dbReference type="Gene3D" id="3.30.200.20">
    <property type="entry name" value="Phosphorylase Kinase, domain 1"/>
    <property type="match status" value="1"/>
</dbReference>
<dbReference type="Gene3D" id="1.10.510.10">
    <property type="entry name" value="Transferase(Phosphotransferase) domain 1"/>
    <property type="match status" value="1"/>
</dbReference>
<evidence type="ECO:0000256" key="7">
    <source>
        <dbReference type="SAM" id="Phobius"/>
    </source>
</evidence>
<dbReference type="PANTHER" id="PTHR48007">
    <property type="entry name" value="LEUCINE-RICH REPEAT RECEPTOR-LIKE PROTEIN KINASE PXC1"/>
    <property type="match status" value="1"/>
</dbReference>
<dbReference type="Pfam" id="PF08263">
    <property type="entry name" value="LRRNT_2"/>
    <property type="match status" value="1"/>
</dbReference>
<keyword evidence="11" id="KW-1185">Reference proteome</keyword>
<dbReference type="Gene3D" id="3.80.10.10">
    <property type="entry name" value="Ribonuclease Inhibitor"/>
    <property type="match status" value="2"/>
</dbReference>
<dbReference type="FunFam" id="3.80.10.10:FF:000379">
    <property type="entry name" value="Protein NSP-INTERACTING KINASE 2"/>
    <property type="match status" value="1"/>
</dbReference>
<evidence type="ECO:0000256" key="3">
    <source>
        <dbReference type="ARBA" id="ARBA00022692"/>
    </source>
</evidence>
<protein>
    <recommendedName>
        <fullName evidence="9">Protein kinase domain-containing protein</fullName>
    </recommendedName>
</protein>
<keyword evidence="2" id="KW-0433">Leucine-rich repeat</keyword>
<evidence type="ECO:0000256" key="1">
    <source>
        <dbReference type="ARBA" id="ARBA00004370"/>
    </source>
</evidence>
<dbReference type="InterPro" id="IPR046959">
    <property type="entry name" value="PRK1-6/SRF4-like"/>
</dbReference>
<evidence type="ECO:0000256" key="6">
    <source>
        <dbReference type="ARBA" id="ARBA00023136"/>
    </source>
</evidence>
<dbReference type="GO" id="GO:0016020">
    <property type="term" value="C:membrane"/>
    <property type="evidence" value="ECO:0007669"/>
    <property type="project" value="UniProtKB-SubCell"/>
</dbReference>
<evidence type="ECO:0000256" key="5">
    <source>
        <dbReference type="ARBA" id="ARBA00022989"/>
    </source>
</evidence>
<dbReference type="GO" id="GO:0004672">
    <property type="term" value="F:protein kinase activity"/>
    <property type="evidence" value="ECO:0007669"/>
    <property type="project" value="InterPro"/>
</dbReference>
<accession>A0A7N0V1E6</accession>
<feature type="domain" description="Protein kinase" evidence="9">
    <location>
        <begin position="412"/>
        <end position="682"/>
    </location>
</feature>
<evidence type="ECO:0000256" key="4">
    <source>
        <dbReference type="ARBA" id="ARBA00022737"/>
    </source>
</evidence>
<feature type="chain" id="PRO_5029609264" description="Protein kinase domain-containing protein" evidence="8">
    <location>
        <begin position="24"/>
        <end position="682"/>
    </location>
</feature>
<dbReference type="AlphaFoldDB" id="A0A7N0V1E6"/>
<dbReference type="SUPFAM" id="SSF52058">
    <property type="entry name" value="L domain-like"/>
    <property type="match status" value="1"/>
</dbReference>
<evidence type="ECO:0000313" key="11">
    <source>
        <dbReference type="Proteomes" id="UP000594263"/>
    </source>
</evidence>
<dbReference type="Pfam" id="PF00560">
    <property type="entry name" value="LRR_1"/>
    <property type="match status" value="1"/>
</dbReference>
<dbReference type="InterPro" id="IPR001611">
    <property type="entry name" value="Leu-rich_rpt"/>
</dbReference>
<keyword evidence="6 7" id="KW-0472">Membrane</keyword>
<dbReference type="Pfam" id="PF13855">
    <property type="entry name" value="LRR_8"/>
    <property type="match status" value="1"/>
</dbReference>
<feature type="signal peptide" evidence="8">
    <location>
        <begin position="1"/>
        <end position="23"/>
    </location>
</feature>
<keyword evidence="8" id="KW-0732">Signal</keyword>
<evidence type="ECO:0000259" key="9">
    <source>
        <dbReference type="PROSITE" id="PS50011"/>
    </source>
</evidence>
<name>A0A7N0V1E6_KALFE</name>
<keyword evidence="5 7" id="KW-1133">Transmembrane helix</keyword>
<dbReference type="InterPro" id="IPR011009">
    <property type="entry name" value="Kinase-like_dom_sf"/>
</dbReference>
<dbReference type="FunFam" id="3.30.200.20:FF:000371">
    <property type="entry name" value="Protein NSP-INTERACTING KINASE 2"/>
    <property type="match status" value="1"/>
</dbReference>
<dbReference type="InterPro" id="IPR000719">
    <property type="entry name" value="Prot_kinase_dom"/>
</dbReference>
<dbReference type="InterPro" id="IPR001245">
    <property type="entry name" value="Ser-Thr/Tyr_kinase_cat_dom"/>
</dbReference>
<dbReference type="Proteomes" id="UP000594263">
    <property type="component" value="Unplaced"/>
</dbReference>
<dbReference type="Gramene" id="Kaladp0095s0258.1.v1.1">
    <property type="protein sequence ID" value="Kaladp0095s0258.1.v1.1"/>
    <property type="gene ID" value="Kaladp0095s0258.v1.1"/>
</dbReference>
<sequence>MALINSLLALFVALTLLCFSTHAAEPVSSDELQALLDLKSALDPLNLYLSSWTGAGLLCDGSFEGVACHENGRVANISLQGKGLTGKLSPAIGRLTQLTGLYLHYNSLTGEVPREVSELDLLSDLYLNVNNFSGAIPAEIGTMAGLQVLQLCYNQFTGSIPAQFGALPKLSVLALQSNRLTGAIPASLGNLGSLMRLDLSFNHLFGSIPSKLADAPSLKVLDLRNNTLSGNVPPGLRKLNEWFLYENNLGLCGVGYAALEACPTAGVADRDRPEPYGVNGAQIPQSANLHLPCNQTQCVAASRSRGSKASVVIGLILFTLASSAIGVFTMVLYRRRKVMKLGDSVAAVGSSRASVDWPKEVRRKNGSPLISLEYSQGWDPLADYRSLGKFPHKVMQDFRFNLEEVESATQYFSEANLLSRNSFSAVYKGFLRDGSIVAIKRINKSSCKSDDGEFLKGLNVLTLLRHDNVVRLRGFCCSRGRGECFLIFDYVPNGSLSKFLDLDEGDDRILEWSTRVSIIRGIAKGIEYLHASELAKPALVHQNISADKVLINNQFNPLLSSCGLHKLLTNDVVFSTLKASAAMGYLAPEYAATGRLTDKSDVYAFGVLILQIISGKRVVANLIQNGACPGQVTDFVDPNLRGRFFEHEAAKLAKIALICSHESPSERPSLTTIVEELGQSIS</sequence>
<evidence type="ECO:0000256" key="2">
    <source>
        <dbReference type="ARBA" id="ARBA00022614"/>
    </source>
</evidence>
<organism evidence="10 11">
    <name type="scientific">Kalanchoe fedtschenkoi</name>
    <name type="common">Lavender scallops</name>
    <name type="synonym">South American air plant</name>
    <dbReference type="NCBI Taxonomy" id="63787"/>
    <lineage>
        <taxon>Eukaryota</taxon>
        <taxon>Viridiplantae</taxon>
        <taxon>Streptophyta</taxon>
        <taxon>Embryophyta</taxon>
        <taxon>Tracheophyta</taxon>
        <taxon>Spermatophyta</taxon>
        <taxon>Magnoliopsida</taxon>
        <taxon>eudicotyledons</taxon>
        <taxon>Gunneridae</taxon>
        <taxon>Pentapetalae</taxon>
        <taxon>Saxifragales</taxon>
        <taxon>Crassulaceae</taxon>
        <taxon>Kalanchoe</taxon>
    </lineage>
</organism>
<dbReference type="GO" id="GO:0005524">
    <property type="term" value="F:ATP binding"/>
    <property type="evidence" value="ECO:0007669"/>
    <property type="project" value="InterPro"/>
</dbReference>